<dbReference type="GeneID" id="85317211"/>
<organism evidence="2 3">
    <name type="scientific">Lasiosphaeria miniovina</name>
    <dbReference type="NCBI Taxonomy" id="1954250"/>
    <lineage>
        <taxon>Eukaryota</taxon>
        <taxon>Fungi</taxon>
        <taxon>Dikarya</taxon>
        <taxon>Ascomycota</taxon>
        <taxon>Pezizomycotina</taxon>
        <taxon>Sordariomycetes</taxon>
        <taxon>Sordariomycetidae</taxon>
        <taxon>Sordariales</taxon>
        <taxon>Lasiosphaeriaceae</taxon>
        <taxon>Lasiosphaeria</taxon>
    </lineage>
</organism>
<dbReference type="AlphaFoldDB" id="A0AA40E574"/>
<evidence type="ECO:0000256" key="1">
    <source>
        <dbReference type="SAM" id="MobiDB-lite"/>
    </source>
</evidence>
<accession>A0AA40E574</accession>
<gene>
    <name evidence="2" type="ORF">B0T26DRAFT_240178</name>
</gene>
<dbReference type="Proteomes" id="UP001172101">
    <property type="component" value="Unassembled WGS sequence"/>
</dbReference>
<comment type="caution">
    <text evidence="2">The sequence shown here is derived from an EMBL/GenBank/DDBJ whole genome shotgun (WGS) entry which is preliminary data.</text>
</comment>
<name>A0AA40E574_9PEZI</name>
<protein>
    <submittedName>
        <fullName evidence="2">Uncharacterized protein</fullName>
    </submittedName>
</protein>
<evidence type="ECO:0000313" key="2">
    <source>
        <dbReference type="EMBL" id="KAK0722913.1"/>
    </source>
</evidence>
<proteinExistence type="predicted"/>
<dbReference type="RefSeq" id="XP_060298837.1">
    <property type="nucleotide sequence ID" value="XM_060433941.1"/>
</dbReference>
<evidence type="ECO:0000313" key="3">
    <source>
        <dbReference type="Proteomes" id="UP001172101"/>
    </source>
</evidence>
<reference evidence="2" key="1">
    <citation type="submission" date="2023-06" db="EMBL/GenBank/DDBJ databases">
        <title>Genome-scale phylogeny and comparative genomics of the fungal order Sordariales.</title>
        <authorList>
            <consortium name="Lawrence Berkeley National Laboratory"/>
            <person name="Hensen N."/>
            <person name="Bonometti L."/>
            <person name="Westerberg I."/>
            <person name="Brannstrom I.O."/>
            <person name="Guillou S."/>
            <person name="Cros-Aarteil S."/>
            <person name="Calhoun S."/>
            <person name="Haridas S."/>
            <person name="Kuo A."/>
            <person name="Mondo S."/>
            <person name="Pangilinan J."/>
            <person name="Riley R."/>
            <person name="LaButti K."/>
            <person name="Andreopoulos B."/>
            <person name="Lipzen A."/>
            <person name="Chen C."/>
            <person name="Yanf M."/>
            <person name="Daum C."/>
            <person name="Ng V."/>
            <person name="Clum A."/>
            <person name="Steindorff A."/>
            <person name="Ohm R."/>
            <person name="Martin F."/>
            <person name="Silar P."/>
            <person name="Natvig D."/>
            <person name="Lalanne C."/>
            <person name="Gautier V."/>
            <person name="Ament-velasquez S.L."/>
            <person name="Kruys A."/>
            <person name="Hutchinson M.I."/>
            <person name="Powell A.J."/>
            <person name="Barry K."/>
            <person name="Miller A.N."/>
            <person name="Grigoriev I.V."/>
            <person name="Debuchy R."/>
            <person name="Gladieux P."/>
            <person name="Thoren M.H."/>
            <person name="Johannesson H."/>
        </authorList>
    </citation>
    <scope>NUCLEOTIDE SEQUENCE</scope>
    <source>
        <strain evidence="2">SMH2392-1A</strain>
    </source>
</reference>
<keyword evidence="3" id="KW-1185">Reference proteome</keyword>
<feature type="region of interest" description="Disordered" evidence="1">
    <location>
        <begin position="168"/>
        <end position="234"/>
    </location>
</feature>
<sequence length="428" mass="47608">MPFSIFSGTEKLFHVIELPSSHSPDRHPHETLRTSLLFLRLHHPKLYPSDNIIDCAQRLKNVLSAPLVKKDASTSQILRAVALCKRELLEADSLEMAAYTEGGKLAIIALHVVSPGHRAKFLDRMKEIPIVEIRQLFAVLATIQPHKSFTEYIDLEITDHQVNKTQIRSQTTLLTRRKAPSSDEGGDRVKRKRRGKMGQRGGNPSLPDEEAVGNQGSGGSLRANSDSILPDPPGISNVAVLAPPPEHRQSPFADSHSHTVNGSPIGTSLPLPPDVSQYPRLMQNAAARFRSMRDALEMNPGVNAFGDGWIGLGALRDRGVFRDPFSQSIIPYEWRGVALQVVEGFMSWEKNQDICVSIYSHLLQTATQSLPLQALSIFTNDRIANATKSIDVIDFWEEGTKIYRITLYIERDPSIFQEIFLLDSSSNP</sequence>
<dbReference type="EMBL" id="JAUIRO010000003">
    <property type="protein sequence ID" value="KAK0722913.1"/>
    <property type="molecule type" value="Genomic_DNA"/>
</dbReference>